<evidence type="ECO:0000256" key="1">
    <source>
        <dbReference type="SAM" id="MobiDB-lite"/>
    </source>
</evidence>
<feature type="region of interest" description="Disordered" evidence="1">
    <location>
        <begin position="49"/>
        <end position="73"/>
    </location>
</feature>
<gene>
    <name evidence="2" type="ORF">G6F50_018694</name>
</gene>
<evidence type="ECO:0000313" key="3">
    <source>
        <dbReference type="Proteomes" id="UP000740926"/>
    </source>
</evidence>
<name>A0A9P7BXW6_9FUNG</name>
<evidence type="ECO:0000313" key="2">
    <source>
        <dbReference type="EMBL" id="KAG1522227.1"/>
    </source>
</evidence>
<comment type="caution">
    <text evidence="2">The sequence shown here is derived from an EMBL/GenBank/DDBJ whole genome shotgun (WGS) entry which is preliminary data.</text>
</comment>
<organism evidence="2 3">
    <name type="scientific">Rhizopus delemar</name>
    <dbReference type="NCBI Taxonomy" id="936053"/>
    <lineage>
        <taxon>Eukaryota</taxon>
        <taxon>Fungi</taxon>
        <taxon>Fungi incertae sedis</taxon>
        <taxon>Mucoromycota</taxon>
        <taxon>Mucoromycotina</taxon>
        <taxon>Mucoromycetes</taxon>
        <taxon>Mucorales</taxon>
        <taxon>Mucorineae</taxon>
        <taxon>Rhizopodaceae</taxon>
        <taxon>Rhizopus</taxon>
    </lineage>
</organism>
<protein>
    <submittedName>
        <fullName evidence="2">Uncharacterized protein</fullName>
    </submittedName>
</protein>
<dbReference type="AlphaFoldDB" id="A0A9P7BXW6"/>
<dbReference type="Proteomes" id="UP000740926">
    <property type="component" value="Unassembled WGS sequence"/>
</dbReference>
<sequence>MNTRRPVGVILHRKPGTTVSRSSTACGWGCAASTAVWVSVMLAMMTPRKPRFPRATWEPRDRKPGQVSESTGI</sequence>
<accession>A0A9P7BXW6</accession>
<proteinExistence type="predicted"/>
<keyword evidence="3" id="KW-1185">Reference proteome</keyword>
<dbReference type="EMBL" id="JAANIU010023559">
    <property type="protein sequence ID" value="KAG1522227.1"/>
    <property type="molecule type" value="Genomic_DNA"/>
</dbReference>
<reference evidence="2 3" key="1">
    <citation type="journal article" date="2020" name="Microb. Genom.">
        <title>Genetic diversity of clinical and environmental Mucorales isolates obtained from an investigation of mucormycosis cases among solid organ transplant recipients.</title>
        <authorList>
            <person name="Nguyen M.H."/>
            <person name="Kaul D."/>
            <person name="Muto C."/>
            <person name="Cheng S.J."/>
            <person name="Richter R.A."/>
            <person name="Bruno V.M."/>
            <person name="Liu G."/>
            <person name="Beyhan S."/>
            <person name="Sundermann A.J."/>
            <person name="Mounaud S."/>
            <person name="Pasculle A.W."/>
            <person name="Nierman W.C."/>
            <person name="Driscoll E."/>
            <person name="Cumbie R."/>
            <person name="Clancy C.J."/>
            <person name="Dupont C.L."/>
        </authorList>
    </citation>
    <scope>NUCLEOTIDE SEQUENCE [LARGE SCALE GENOMIC DNA]</scope>
    <source>
        <strain evidence="2 3">GL24</strain>
    </source>
</reference>